<keyword evidence="3" id="KW-1185">Reference proteome</keyword>
<reference evidence="2" key="1">
    <citation type="submission" date="2022-11" db="EMBL/GenBank/DDBJ databases">
        <authorList>
            <person name="Petersen C."/>
        </authorList>
    </citation>
    <scope>NUCLEOTIDE SEQUENCE</scope>
    <source>
        <strain evidence="2">IBT 30069</strain>
    </source>
</reference>
<dbReference type="PANTHER" id="PTHR47654">
    <property type="entry name" value="ZN(II)2CYS6 TRANSCRIPTION FACTOR (EUROFUNG)-RELATED"/>
    <property type="match status" value="1"/>
</dbReference>
<dbReference type="AlphaFoldDB" id="A0A9W9KCT5"/>
<accession>A0A9W9KCT5</accession>
<evidence type="ECO:0000256" key="1">
    <source>
        <dbReference type="SAM" id="MobiDB-lite"/>
    </source>
</evidence>
<evidence type="ECO:0000313" key="3">
    <source>
        <dbReference type="Proteomes" id="UP001149165"/>
    </source>
</evidence>
<dbReference type="InterPro" id="IPR053230">
    <property type="entry name" value="Trans_reg_galc"/>
</dbReference>
<dbReference type="EMBL" id="JAPQKH010000004">
    <property type="protein sequence ID" value="KAJ5101056.1"/>
    <property type="molecule type" value="Genomic_DNA"/>
</dbReference>
<organism evidence="2 3">
    <name type="scientific">Penicillium angulare</name>
    <dbReference type="NCBI Taxonomy" id="116970"/>
    <lineage>
        <taxon>Eukaryota</taxon>
        <taxon>Fungi</taxon>
        <taxon>Dikarya</taxon>
        <taxon>Ascomycota</taxon>
        <taxon>Pezizomycotina</taxon>
        <taxon>Eurotiomycetes</taxon>
        <taxon>Eurotiomycetidae</taxon>
        <taxon>Eurotiales</taxon>
        <taxon>Aspergillaceae</taxon>
        <taxon>Penicillium</taxon>
    </lineage>
</organism>
<dbReference type="CDD" id="cd12148">
    <property type="entry name" value="fungal_TF_MHR"/>
    <property type="match status" value="1"/>
</dbReference>
<dbReference type="Proteomes" id="UP001149165">
    <property type="component" value="Unassembled WGS sequence"/>
</dbReference>
<name>A0A9W9KCT5_9EURO</name>
<comment type="caution">
    <text evidence="2">The sequence shown here is derived from an EMBL/GenBank/DDBJ whole genome shotgun (WGS) entry which is preliminary data.</text>
</comment>
<gene>
    <name evidence="2" type="ORF">N7456_007108</name>
</gene>
<evidence type="ECO:0000313" key="2">
    <source>
        <dbReference type="EMBL" id="KAJ5101056.1"/>
    </source>
</evidence>
<feature type="region of interest" description="Disordered" evidence="1">
    <location>
        <begin position="1"/>
        <end position="44"/>
    </location>
</feature>
<dbReference type="OrthoDB" id="5296287at2759"/>
<sequence>MTGRASGLGNSFFSAPPPLASKDQDPFTNGAPNAPLERLSQNPPMTWTMNRQYHPASFNKKMDATNELYFFCLTDLIVISHTESTRVYSTDSVKQGWDEIGSRIDFYIRKMLEWRSGLPDSIRFEVINPGTNISAKDAYRISLAMHYHSSRIILNRPCLTRKKKGGKSDVKNRFFHARNNIETTCLDSALAMVSIFPDEPGADWLRFHHLAHNISLDGSSRKQRSQVSTSNSSNSQSLNRFTILDSTAIRTAAN</sequence>
<proteinExistence type="predicted"/>
<dbReference type="PANTHER" id="PTHR47654:SF5">
    <property type="entry name" value="TRANSCRIPTION FACTOR DOMAIN-CONTAINING PROTEIN"/>
    <property type="match status" value="1"/>
</dbReference>
<reference evidence="2" key="2">
    <citation type="journal article" date="2023" name="IMA Fungus">
        <title>Comparative genomic study of the Penicillium genus elucidates a diverse pangenome and 15 lateral gene transfer events.</title>
        <authorList>
            <person name="Petersen C."/>
            <person name="Sorensen T."/>
            <person name="Nielsen M.R."/>
            <person name="Sondergaard T.E."/>
            <person name="Sorensen J.L."/>
            <person name="Fitzpatrick D.A."/>
            <person name="Frisvad J.C."/>
            <person name="Nielsen K.L."/>
        </authorList>
    </citation>
    <scope>NUCLEOTIDE SEQUENCE</scope>
    <source>
        <strain evidence="2">IBT 30069</strain>
    </source>
</reference>
<protein>
    <submittedName>
        <fullName evidence="2">Uncharacterized protein</fullName>
    </submittedName>
</protein>